<dbReference type="GO" id="GO:0012505">
    <property type="term" value="C:endomembrane system"/>
    <property type="evidence" value="ECO:0007669"/>
    <property type="project" value="UniProtKB-SubCell"/>
</dbReference>
<evidence type="ECO:0000259" key="13">
    <source>
        <dbReference type="PROSITE" id="PS51670"/>
    </source>
</evidence>
<evidence type="ECO:0008006" key="16">
    <source>
        <dbReference type="Google" id="ProtNLM"/>
    </source>
</evidence>
<reference evidence="14 15" key="1">
    <citation type="journal article" date="2020" name="G3 (Bethesda)">
        <title>Improved Reference Genome for Cyclotella cryptica CCMP332, a Model for Cell Wall Morphogenesis, Salinity Adaptation, and Lipid Production in Diatoms (Bacillariophyta).</title>
        <authorList>
            <person name="Roberts W.R."/>
            <person name="Downey K.M."/>
            <person name="Ruck E.C."/>
            <person name="Traller J.C."/>
            <person name="Alverson A.J."/>
        </authorList>
    </citation>
    <scope>NUCLEOTIDE SEQUENCE [LARGE SCALE GENOMIC DNA]</scope>
    <source>
        <strain evidence="14 15">CCMP332</strain>
    </source>
</reference>
<feature type="region of interest" description="Disordered" evidence="11">
    <location>
        <begin position="111"/>
        <end position="151"/>
    </location>
</feature>
<dbReference type="PANTHER" id="PTHR10869:SF235">
    <property type="entry name" value="PROCOLLAGEN-PROLINE 4-DIOXYGENASE"/>
    <property type="match status" value="1"/>
</dbReference>
<dbReference type="Proteomes" id="UP001516023">
    <property type="component" value="Unassembled WGS sequence"/>
</dbReference>
<evidence type="ECO:0000256" key="11">
    <source>
        <dbReference type="SAM" id="MobiDB-lite"/>
    </source>
</evidence>
<dbReference type="SMART" id="SM00702">
    <property type="entry name" value="P4Hc"/>
    <property type="match status" value="1"/>
</dbReference>
<feature type="domain" description="ShKT" evidence="13">
    <location>
        <begin position="233"/>
        <end position="267"/>
    </location>
</feature>
<dbReference type="AlphaFoldDB" id="A0ABD3Q6G7"/>
<name>A0ABD3Q6G7_9STRA</name>
<dbReference type="PANTHER" id="PTHR10869">
    <property type="entry name" value="PROLYL 4-HYDROXYLASE ALPHA SUBUNIT"/>
    <property type="match status" value="1"/>
</dbReference>
<feature type="domain" description="Fe2OG dioxygenase" evidence="12">
    <location>
        <begin position="507"/>
        <end position="612"/>
    </location>
</feature>
<dbReference type="Pfam" id="PF01549">
    <property type="entry name" value="ShK"/>
    <property type="match status" value="3"/>
</dbReference>
<evidence type="ECO:0000256" key="3">
    <source>
        <dbReference type="ARBA" id="ARBA00004308"/>
    </source>
</evidence>
<dbReference type="PROSITE" id="PS51670">
    <property type="entry name" value="SHKT"/>
    <property type="match status" value="3"/>
</dbReference>
<keyword evidence="9" id="KW-0408">Iron</keyword>
<dbReference type="InterPro" id="IPR006620">
    <property type="entry name" value="Pro_4_hyd_alph"/>
</dbReference>
<dbReference type="InterPro" id="IPR044862">
    <property type="entry name" value="Pro_4_hyd_alph_FE2OG_OXY"/>
</dbReference>
<gene>
    <name evidence="14" type="ORF">HJC23_007364</name>
</gene>
<evidence type="ECO:0000256" key="7">
    <source>
        <dbReference type="ARBA" id="ARBA00022989"/>
    </source>
</evidence>
<accession>A0ABD3Q6G7</accession>
<comment type="caution">
    <text evidence="14">The sequence shown here is derived from an EMBL/GenBank/DDBJ whole genome shotgun (WGS) entry which is preliminary data.</text>
</comment>
<evidence type="ECO:0000313" key="14">
    <source>
        <dbReference type="EMBL" id="KAL3795136.1"/>
    </source>
</evidence>
<proteinExistence type="predicted"/>
<dbReference type="GO" id="GO:0051213">
    <property type="term" value="F:dioxygenase activity"/>
    <property type="evidence" value="ECO:0007669"/>
    <property type="project" value="UniProtKB-KW"/>
</dbReference>
<dbReference type="PROSITE" id="PS51471">
    <property type="entry name" value="FE2OG_OXY"/>
    <property type="match status" value="1"/>
</dbReference>
<keyword evidence="10" id="KW-0472">Membrane</keyword>
<protein>
    <recommendedName>
        <fullName evidence="16">Procollagen-proline 4-dioxygenase</fullName>
    </recommendedName>
</protein>
<keyword evidence="4" id="KW-0812">Transmembrane</keyword>
<dbReference type="Gene3D" id="1.10.10.1940">
    <property type="match status" value="1"/>
</dbReference>
<comment type="cofactor">
    <cofactor evidence="1">
        <name>L-ascorbate</name>
        <dbReference type="ChEBI" id="CHEBI:38290"/>
    </cofactor>
</comment>
<evidence type="ECO:0000259" key="12">
    <source>
        <dbReference type="PROSITE" id="PS51471"/>
    </source>
</evidence>
<dbReference type="EMBL" id="JABMIG020000074">
    <property type="protein sequence ID" value="KAL3795136.1"/>
    <property type="molecule type" value="Genomic_DNA"/>
</dbReference>
<evidence type="ECO:0000256" key="5">
    <source>
        <dbReference type="ARBA" id="ARBA00022723"/>
    </source>
</evidence>
<dbReference type="Pfam" id="PF13640">
    <property type="entry name" value="2OG-FeII_Oxy_3"/>
    <property type="match status" value="1"/>
</dbReference>
<evidence type="ECO:0000256" key="6">
    <source>
        <dbReference type="ARBA" id="ARBA00022964"/>
    </source>
</evidence>
<feature type="compositionally biased region" description="Polar residues" evidence="11">
    <location>
        <begin position="111"/>
        <end position="120"/>
    </location>
</feature>
<dbReference type="GO" id="GO:0046872">
    <property type="term" value="F:metal ion binding"/>
    <property type="evidence" value="ECO:0007669"/>
    <property type="project" value="UniProtKB-KW"/>
</dbReference>
<feature type="domain" description="ShKT" evidence="13">
    <location>
        <begin position="318"/>
        <end position="352"/>
    </location>
</feature>
<comment type="subcellular location">
    <subcellularLocation>
        <location evidence="3">Endomembrane system</location>
    </subcellularLocation>
    <subcellularLocation>
        <location evidence="2">Membrane</location>
        <topology evidence="2">Single-pass membrane protein</topology>
    </subcellularLocation>
</comment>
<dbReference type="SMART" id="SM00254">
    <property type="entry name" value="ShKT"/>
    <property type="match status" value="3"/>
</dbReference>
<evidence type="ECO:0000256" key="10">
    <source>
        <dbReference type="ARBA" id="ARBA00023136"/>
    </source>
</evidence>
<feature type="domain" description="ShKT" evidence="13">
    <location>
        <begin position="171"/>
        <end position="212"/>
    </location>
</feature>
<evidence type="ECO:0000256" key="2">
    <source>
        <dbReference type="ARBA" id="ARBA00004167"/>
    </source>
</evidence>
<keyword evidence="5" id="KW-0479">Metal-binding</keyword>
<dbReference type="InterPro" id="IPR003582">
    <property type="entry name" value="ShKT_dom"/>
</dbReference>
<keyword evidence="8" id="KW-0560">Oxidoreductase</keyword>
<organism evidence="14 15">
    <name type="scientific">Cyclotella cryptica</name>
    <dbReference type="NCBI Taxonomy" id="29204"/>
    <lineage>
        <taxon>Eukaryota</taxon>
        <taxon>Sar</taxon>
        <taxon>Stramenopiles</taxon>
        <taxon>Ochrophyta</taxon>
        <taxon>Bacillariophyta</taxon>
        <taxon>Coscinodiscophyceae</taxon>
        <taxon>Thalassiosirophycidae</taxon>
        <taxon>Stephanodiscales</taxon>
        <taxon>Stephanodiscaceae</taxon>
        <taxon>Cyclotella</taxon>
    </lineage>
</organism>
<dbReference type="InterPro" id="IPR045054">
    <property type="entry name" value="P4HA-like"/>
</dbReference>
<feature type="compositionally biased region" description="Basic and acidic residues" evidence="11">
    <location>
        <begin position="125"/>
        <end position="137"/>
    </location>
</feature>
<dbReference type="Gene3D" id="2.60.120.620">
    <property type="entry name" value="q2cbj1_9rhob like domain"/>
    <property type="match status" value="1"/>
</dbReference>
<evidence type="ECO:0000256" key="9">
    <source>
        <dbReference type="ARBA" id="ARBA00023004"/>
    </source>
</evidence>
<sequence>GDKNTFSMIVHRRATCLYASIPCILPIMLLMSLSIISISLSTAADEPHRKKNLVSKILGRFTKHEKDGADNLQEVIPTIIDEVVIANRIDKATDDYVCTYSNDAKVCSAKNPQAQVNNQNDLDEKDVPNQDTTRQDAIDDPLNDNPSHENVDTTSLIMQHDWEQTTKQNPCQDLHPNCATWSIQFDPTNNSTPCTTNSAFMSHYCAQSCDACELAHLGRQLSEMSDGHVPSFCSDDAYDCSKWAAGGECQRNPDYMREMCRKSCGICSEESNYFGAGQRLPREKKQDIAMTEQRIDETIKYMKMVKKHRDYSRVRSKCLNRNQDCTYWWTLGECTINPEYMNMFCAPACQTCHLFEGYGPKCQGLPKSEPLWKPGDLNAFFERVVDNSDGTGEFLKYNPRALSRPKLKSDGTPSPGNMEVEGPWVVSLDKFITNDEADRIVEIANQQGFKRSGRVEGPSAGSPIGVGVTDARTSHNTWCQEESCTKDPVVSRVLERIATVTNSTIDHSEHLQILRYETGQFYTIHNDYIHMQRDMPCGSRILTLFMYLNDVEEGGETRFPLLDVVVEARKGSALMWPNVEDADPDEKDQRTDHEAMPVVKGVKFGANAWIHSEDFKAPFYMNCL</sequence>
<keyword evidence="15" id="KW-1185">Reference proteome</keyword>
<dbReference type="GO" id="GO:0016020">
    <property type="term" value="C:membrane"/>
    <property type="evidence" value="ECO:0007669"/>
    <property type="project" value="UniProtKB-SubCell"/>
</dbReference>
<keyword evidence="7" id="KW-1133">Transmembrane helix</keyword>
<evidence type="ECO:0000313" key="15">
    <source>
        <dbReference type="Proteomes" id="UP001516023"/>
    </source>
</evidence>
<dbReference type="FunFam" id="2.60.120.620:FF:000031">
    <property type="entry name" value="Predicted protein"/>
    <property type="match status" value="1"/>
</dbReference>
<dbReference type="InterPro" id="IPR005123">
    <property type="entry name" value="Oxoglu/Fe-dep_dioxygenase_dom"/>
</dbReference>
<evidence type="ECO:0000256" key="8">
    <source>
        <dbReference type="ARBA" id="ARBA00023002"/>
    </source>
</evidence>
<feature type="non-terminal residue" evidence="14">
    <location>
        <position position="1"/>
    </location>
</feature>
<keyword evidence="6" id="KW-0223">Dioxygenase</keyword>
<evidence type="ECO:0000256" key="1">
    <source>
        <dbReference type="ARBA" id="ARBA00001961"/>
    </source>
</evidence>
<evidence type="ECO:0000256" key="4">
    <source>
        <dbReference type="ARBA" id="ARBA00022692"/>
    </source>
</evidence>